<accession>A0AAV7TZ73</accession>
<comment type="caution">
    <text evidence="1">The sequence shown here is derived from an EMBL/GenBank/DDBJ whole genome shotgun (WGS) entry which is preliminary data.</text>
</comment>
<gene>
    <name evidence="1" type="ORF">NDU88_006314</name>
</gene>
<dbReference type="Proteomes" id="UP001066276">
    <property type="component" value="Chromosome 3_2"/>
</dbReference>
<evidence type="ECO:0000313" key="2">
    <source>
        <dbReference type="Proteomes" id="UP001066276"/>
    </source>
</evidence>
<keyword evidence="2" id="KW-1185">Reference proteome</keyword>
<sequence>MEADRGEELPCLFVQQKAGDDGAGPSWAVQVHWTHTVCLLELQREIKGEAEDALDIWSLHAFRDTEEVDIVSMTPVF</sequence>
<protein>
    <submittedName>
        <fullName evidence="1">Uncharacterized protein</fullName>
    </submittedName>
</protein>
<dbReference type="EMBL" id="JANPWB010000006">
    <property type="protein sequence ID" value="KAJ1181104.1"/>
    <property type="molecule type" value="Genomic_DNA"/>
</dbReference>
<reference evidence="1" key="1">
    <citation type="journal article" date="2022" name="bioRxiv">
        <title>Sequencing and chromosome-scale assembly of the giantPleurodeles waltlgenome.</title>
        <authorList>
            <person name="Brown T."/>
            <person name="Elewa A."/>
            <person name="Iarovenko S."/>
            <person name="Subramanian E."/>
            <person name="Araus A.J."/>
            <person name="Petzold A."/>
            <person name="Susuki M."/>
            <person name="Suzuki K.-i.T."/>
            <person name="Hayashi T."/>
            <person name="Toyoda A."/>
            <person name="Oliveira C."/>
            <person name="Osipova E."/>
            <person name="Leigh N.D."/>
            <person name="Simon A."/>
            <person name="Yun M.H."/>
        </authorList>
    </citation>
    <scope>NUCLEOTIDE SEQUENCE</scope>
    <source>
        <strain evidence="1">20211129_DDA</strain>
        <tissue evidence="1">Liver</tissue>
    </source>
</reference>
<organism evidence="1 2">
    <name type="scientific">Pleurodeles waltl</name>
    <name type="common">Iberian ribbed newt</name>
    <dbReference type="NCBI Taxonomy" id="8319"/>
    <lineage>
        <taxon>Eukaryota</taxon>
        <taxon>Metazoa</taxon>
        <taxon>Chordata</taxon>
        <taxon>Craniata</taxon>
        <taxon>Vertebrata</taxon>
        <taxon>Euteleostomi</taxon>
        <taxon>Amphibia</taxon>
        <taxon>Batrachia</taxon>
        <taxon>Caudata</taxon>
        <taxon>Salamandroidea</taxon>
        <taxon>Salamandridae</taxon>
        <taxon>Pleurodelinae</taxon>
        <taxon>Pleurodeles</taxon>
    </lineage>
</organism>
<name>A0AAV7TZ73_PLEWA</name>
<dbReference type="AlphaFoldDB" id="A0AAV7TZ73"/>
<proteinExistence type="predicted"/>
<evidence type="ECO:0000313" key="1">
    <source>
        <dbReference type="EMBL" id="KAJ1181104.1"/>
    </source>
</evidence>